<dbReference type="SUPFAM" id="SSF49785">
    <property type="entry name" value="Galactose-binding domain-like"/>
    <property type="match status" value="1"/>
</dbReference>
<dbReference type="eggNOG" id="ENOG502QZDY">
    <property type="taxonomic scope" value="Eukaryota"/>
</dbReference>
<name>M7TBB6_EUTLA</name>
<dbReference type="STRING" id="1287681.M7TBB6"/>
<dbReference type="Pfam" id="PF08530">
    <property type="entry name" value="PepX_C"/>
    <property type="match status" value="1"/>
</dbReference>
<dbReference type="Gene3D" id="2.60.120.260">
    <property type="entry name" value="Galactose-binding domain-like"/>
    <property type="match status" value="1"/>
</dbReference>
<dbReference type="InterPro" id="IPR008979">
    <property type="entry name" value="Galactose-bd-like_sf"/>
</dbReference>
<dbReference type="InterPro" id="IPR029058">
    <property type="entry name" value="AB_hydrolase_fold"/>
</dbReference>
<dbReference type="SMART" id="SM00939">
    <property type="entry name" value="PepX_C"/>
    <property type="match status" value="1"/>
</dbReference>
<organism evidence="2 3">
    <name type="scientific">Eutypa lata (strain UCR-EL1)</name>
    <name type="common">Grapevine dieback disease fungus</name>
    <name type="synonym">Eutypa armeniacae</name>
    <dbReference type="NCBI Taxonomy" id="1287681"/>
    <lineage>
        <taxon>Eukaryota</taxon>
        <taxon>Fungi</taxon>
        <taxon>Dikarya</taxon>
        <taxon>Ascomycota</taxon>
        <taxon>Pezizomycotina</taxon>
        <taxon>Sordariomycetes</taxon>
        <taxon>Xylariomycetidae</taxon>
        <taxon>Xylariales</taxon>
        <taxon>Diatrypaceae</taxon>
        <taxon>Eutypa</taxon>
    </lineage>
</organism>
<protein>
    <submittedName>
        <fullName evidence="2">Putative family hydrolase protein</fullName>
    </submittedName>
</protein>
<dbReference type="InterPro" id="IPR013736">
    <property type="entry name" value="Xaa-Pro_dipept_C"/>
</dbReference>
<dbReference type="KEGG" id="ela:UCREL1_9065"/>
<proteinExistence type="predicted"/>
<dbReference type="OrthoDB" id="2578740at2759"/>
<dbReference type="OMA" id="PCDIVEA"/>
<dbReference type="Gene3D" id="3.40.50.1820">
    <property type="entry name" value="alpha/beta hydrolase"/>
    <property type="match status" value="2"/>
</dbReference>
<gene>
    <name evidence="2" type="ORF">UCREL1_9065</name>
</gene>
<dbReference type="SUPFAM" id="SSF53474">
    <property type="entry name" value="alpha/beta-Hydrolases"/>
    <property type="match status" value="2"/>
</dbReference>
<feature type="domain" description="Xaa-Pro dipeptidyl-peptidase C-terminal" evidence="1">
    <location>
        <begin position="187"/>
        <end position="424"/>
    </location>
</feature>
<dbReference type="EMBL" id="KB707130">
    <property type="protein sequence ID" value="EMR63960.1"/>
    <property type="molecule type" value="Genomic_DNA"/>
</dbReference>
<evidence type="ECO:0000259" key="1">
    <source>
        <dbReference type="SMART" id="SM00939"/>
    </source>
</evidence>
<keyword evidence="2" id="KW-0378">Hydrolase</keyword>
<reference evidence="3" key="1">
    <citation type="journal article" date="2013" name="Genome Announc.">
        <title>Draft genome sequence of the grapevine dieback fungus Eutypa lata UCR-EL1.</title>
        <authorList>
            <person name="Blanco-Ulate B."/>
            <person name="Rolshausen P.E."/>
            <person name="Cantu D."/>
        </authorList>
    </citation>
    <scope>NUCLEOTIDE SEQUENCE [LARGE SCALE GENOMIC DNA]</scope>
    <source>
        <strain evidence="3">UCR-EL1</strain>
    </source>
</reference>
<dbReference type="HOGENOM" id="CLU_015590_3_2_1"/>
<keyword evidence="3" id="KW-1185">Reference proteome</keyword>
<evidence type="ECO:0000313" key="2">
    <source>
        <dbReference type="EMBL" id="EMR63960.1"/>
    </source>
</evidence>
<sequence>MSVYTKDLGPYYRGAVHPQEVLSPLQPAPHLKRETTTLEGGKVLFEKDIPIKVRDGTTLYADLYRPTSEEVKVPAIVLFAPFGKHGAVPKERFQNMDVDFTKLKSEDHAVASIEHPLLDEYWKSKIVNWGDIQVPAFSVTGWSSLGLHLRGTIEAWKGFSSQDKYLLIHGGREWSEFYKQENIEKQLRFWERYLKNVANDVDKWPKVQFDVRTSATESFRRALSDFPPAATHTRYLLNSGSELSSHTQGAQNPEFVTFQAHQHDSVVFFDYVFTRRTEISGFSSVKLYVQAMHFPDVDLFVALQKLDNQSREVRFYHSTQQLEASATFGWLRASHRELDEAKSTPERPVHLHRKRLWLQPRDVVEVNIELWPSSTMWNSGERLRLAIKGTTFTNPNNFTQFKGPSHSFGEVRVWYGGQYDSNLLVPVIP</sequence>
<evidence type="ECO:0000313" key="3">
    <source>
        <dbReference type="Proteomes" id="UP000012174"/>
    </source>
</evidence>
<dbReference type="Proteomes" id="UP000012174">
    <property type="component" value="Unassembled WGS sequence"/>
</dbReference>
<dbReference type="GO" id="GO:0008239">
    <property type="term" value="F:dipeptidyl-peptidase activity"/>
    <property type="evidence" value="ECO:0007669"/>
    <property type="project" value="InterPro"/>
</dbReference>
<dbReference type="AlphaFoldDB" id="M7TBB6"/>
<accession>M7TBB6</accession>